<keyword evidence="6 10" id="KW-1133">Transmembrane helix</keyword>
<keyword evidence="12" id="KW-1185">Reference proteome</keyword>
<proteinExistence type="inferred from homology"/>
<accession>A0A7Y0EX00</accession>
<dbReference type="PRINTS" id="PR00783">
    <property type="entry name" value="MINTRINSICP"/>
</dbReference>
<gene>
    <name evidence="11" type="ORF">G1C97_0911</name>
</gene>
<dbReference type="PANTHER" id="PTHR19139:SF199">
    <property type="entry name" value="MIP17260P"/>
    <property type="match status" value="1"/>
</dbReference>
<dbReference type="PANTHER" id="PTHR19139">
    <property type="entry name" value="AQUAPORIN TRANSPORTER"/>
    <property type="match status" value="1"/>
</dbReference>
<evidence type="ECO:0000256" key="5">
    <source>
        <dbReference type="ARBA" id="ARBA00022692"/>
    </source>
</evidence>
<evidence type="ECO:0000256" key="3">
    <source>
        <dbReference type="ARBA" id="ARBA00022448"/>
    </source>
</evidence>
<dbReference type="InterPro" id="IPR023271">
    <property type="entry name" value="Aquaporin-like"/>
</dbReference>
<feature type="transmembrane region" description="Helical" evidence="10">
    <location>
        <begin position="183"/>
        <end position="202"/>
    </location>
</feature>
<feature type="transmembrane region" description="Helical" evidence="10">
    <location>
        <begin position="228"/>
        <end position="248"/>
    </location>
</feature>
<dbReference type="AlphaFoldDB" id="A0A7Y0EX00"/>
<name>A0A7Y0EX00_9BIFI</name>
<organism evidence="11 12">
    <name type="scientific">Bifidobacterium olomucense</name>
    <dbReference type="NCBI Taxonomy" id="2675324"/>
    <lineage>
        <taxon>Bacteria</taxon>
        <taxon>Bacillati</taxon>
        <taxon>Actinomycetota</taxon>
        <taxon>Actinomycetes</taxon>
        <taxon>Bifidobacteriales</taxon>
        <taxon>Bifidobacteriaceae</taxon>
        <taxon>Bifidobacterium</taxon>
    </lineage>
</organism>
<comment type="caution">
    <text evidence="11">The sequence shown here is derived from an EMBL/GenBank/DDBJ whole genome shotgun (WGS) entry which is preliminary data.</text>
</comment>
<keyword evidence="7 10" id="KW-0472">Membrane</keyword>
<dbReference type="InterPro" id="IPR000425">
    <property type="entry name" value="MIP"/>
</dbReference>
<evidence type="ECO:0000256" key="9">
    <source>
        <dbReference type="SAM" id="MobiDB-lite"/>
    </source>
</evidence>
<dbReference type="InterPro" id="IPR034294">
    <property type="entry name" value="Aquaporin_transptr"/>
</dbReference>
<keyword evidence="5 8" id="KW-0812">Transmembrane</keyword>
<evidence type="ECO:0000256" key="4">
    <source>
        <dbReference type="ARBA" id="ARBA00022475"/>
    </source>
</evidence>
<feature type="transmembrane region" description="Helical" evidence="10">
    <location>
        <begin position="9"/>
        <end position="30"/>
    </location>
</feature>
<comment type="subcellular location">
    <subcellularLocation>
        <location evidence="1">Cell membrane</location>
        <topology evidence="1">Multi-pass membrane protein</topology>
    </subcellularLocation>
</comment>
<feature type="transmembrane region" description="Helical" evidence="10">
    <location>
        <begin position="88"/>
        <end position="109"/>
    </location>
</feature>
<evidence type="ECO:0000313" key="11">
    <source>
        <dbReference type="EMBL" id="NMM97962.1"/>
    </source>
</evidence>
<evidence type="ECO:0000256" key="10">
    <source>
        <dbReference type="SAM" id="Phobius"/>
    </source>
</evidence>
<evidence type="ECO:0000256" key="8">
    <source>
        <dbReference type="RuleBase" id="RU000477"/>
    </source>
</evidence>
<evidence type="ECO:0000256" key="2">
    <source>
        <dbReference type="ARBA" id="ARBA00006175"/>
    </source>
</evidence>
<feature type="compositionally biased region" description="Basic and acidic residues" evidence="9">
    <location>
        <begin position="292"/>
        <end position="313"/>
    </location>
</feature>
<feature type="region of interest" description="Disordered" evidence="9">
    <location>
        <begin position="257"/>
        <end position="327"/>
    </location>
</feature>
<feature type="transmembrane region" description="Helical" evidence="10">
    <location>
        <begin position="36"/>
        <end position="60"/>
    </location>
</feature>
<sequence>MEETKQMPLALRACAELAGSFLLCFAVYAFSTWGSAVFGINIVFFALATGLAYAVVTAIFSRISGGQLNPAITVAAVLSSKTRAVDGLLYVVAQVLGAVAAGFAVVKLLPTSEQVTAKVWLTPAVNGFEKGSVAYSVLSQYGITFSVTLAIVVETVASLIVVSAAMSTLGEHGESSDRHATTMGLAYGLAAAMSYTVTGAGLNPARSTGIALAAINQGLDQNPVQQLWVFWISPILAAAVVSLAMIIVQMATTAKPNASDEAVNAEVTEDAVRGNSEETEDGVFFDQSAAQDDARSDQKAVEQTEETEVRDQQSDSQSDADEGVKRD</sequence>
<dbReference type="GO" id="GO:0015250">
    <property type="term" value="F:water channel activity"/>
    <property type="evidence" value="ECO:0007669"/>
    <property type="project" value="TreeGrafter"/>
</dbReference>
<dbReference type="Pfam" id="PF00230">
    <property type="entry name" value="MIP"/>
    <property type="match status" value="1"/>
</dbReference>
<reference evidence="11 12" key="1">
    <citation type="submission" date="2020-02" db="EMBL/GenBank/DDBJ databases">
        <title>Characterization of phylogenetic diversity of novel bifidobacterial species isolated in Czech ZOOs.</title>
        <authorList>
            <person name="Lugli G.A."/>
            <person name="Vera N.B."/>
            <person name="Ventura M."/>
        </authorList>
    </citation>
    <scope>NUCLEOTIDE SEQUENCE [LARGE SCALE GENOMIC DNA]</scope>
    <source>
        <strain evidence="11 12">DSM 109959</strain>
    </source>
</reference>
<dbReference type="InterPro" id="IPR022357">
    <property type="entry name" value="MIP_CS"/>
</dbReference>
<protein>
    <submittedName>
        <fullName evidence="11">Glycerol transporter</fullName>
    </submittedName>
</protein>
<dbReference type="RefSeq" id="WP_169240748.1">
    <property type="nucleotide sequence ID" value="NZ_JAAIIG010000003.1"/>
</dbReference>
<dbReference type="Gene3D" id="1.20.1080.10">
    <property type="entry name" value="Glycerol uptake facilitator protein"/>
    <property type="match status" value="1"/>
</dbReference>
<evidence type="ECO:0000256" key="6">
    <source>
        <dbReference type="ARBA" id="ARBA00022989"/>
    </source>
</evidence>
<evidence type="ECO:0000256" key="7">
    <source>
        <dbReference type="ARBA" id="ARBA00023136"/>
    </source>
</evidence>
<dbReference type="EMBL" id="JAAIIG010000003">
    <property type="protein sequence ID" value="NMM97962.1"/>
    <property type="molecule type" value="Genomic_DNA"/>
</dbReference>
<feature type="transmembrane region" description="Helical" evidence="10">
    <location>
        <begin position="141"/>
        <end position="162"/>
    </location>
</feature>
<dbReference type="Proteomes" id="UP000543419">
    <property type="component" value="Unassembled WGS sequence"/>
</dbReference>
<keyword evidence="3 8" id="KW-0813">Transport</keyword>
<comment type="similarity">
    <text evidence="2 8">Belongs to the MIP/aquaporin (TC 1.A.8) family.</text>
</comment>
<evidence type="ECO:0000256" key="1">
    <source>
        <dbReference type="ARBA" id="ARBA00004651"/>
    </source>
</evidence>
<evidence type="ECO:0000313" key="12">
    <source>
        <dbReference type="Proteomes" id="UP000543419"/>
    </source>
</evidence>
<dbReference type="GO" id="GO:0005886">
    <property type="term" value="C:plasma membrane"/>
    <property type="evidence" value="ECO:0007669"/>
    <property type="project" value="UniProtKB-SubCell"/>
</dbReference>
<dbReference type="PROSITE" id="PS00221">
    <property type="entry name" value="MIP"/>
    <property type="match status" value="1"/>
</dbReference>
<dbReference type="SUPFAM" id="SSF81338">
    <property type="entry name" value="Aquaporin-like"/>
    <property type="match status" value="1"/>
</dbReference>
<keyword evidence="4" id="KW-1003">Cell membrane</keyword>